<name>A0A1T5AMV7_9FLAO</name>
<protein>
    <recommendedName>
        <fullName evidence="3">Lipocalin-like domain-containing protein</fullName>
    </recommendedName>
</protein>
<dbReference type="AlphaFoldDB" id="A0A1T5AMV7"/>
<evidence type="ECO:0008006" key="3">
    <source>
        <dbReference type="Google" id="ProtNLM"/>
    </source>
</evidence>
<sequence length="165" mass="19159">MKRLFFILNVFLLVSCSSDDEVRTNIKDIVGVWEKSSDISAEIYLELEKGNYDFVLQYKFLDDSTFESFSFVRNSDTDNIIGYRSHSEGSFFIKGNRMNLNYNQYNSDIEASQLVDSADLVLIDQDVDWSFNFSINNDELLFDFDPCGPYENCIGELNLKRVKKN</sequence>
<reference evidence="2" key="1">
    <citation type="submission" date="2017-02" db="EMBL/GenBank/DDBJ databases">
        <authorList>
            <person name="Varghese N."/>
            <person name="Submissions S."/>
        </authorList>
    </citation>
    <scope>NUCLEOTIDE SEQUENCE [LARGE SCALE GENOMIC DNA]</scope>
    <source>
        <strain evidence="2">DSM 23405</strain>
    </source>
</reference>
<dbReference type="PROSITE" id="PS51257">
    <property type="entry name" value="PROKAR_LIPOPROTEIN"/>
    <property type="match status" value="1"/>
</dbReference>
<dbReference type="STRING" id="241145.SAMN05660776_0728"/>
<dbReference type="EMBL" id="FUYY01000001">
    <property type="protein sequence ID" value="SKB36361.1"/>
    <property type="molecule type" value="Genomic_DNA"/>
</dbReference>
<dbReference type="OrthoDB" id="1450111at2"/>
<proteinExistence type="predicted"/>
<accession>A0A1T5AMV7</accession>
<keyword evidence="2" id="KW-1185">Reference proteome</keyword>
<evidence type="ECO:0000313" key="1">
    <source>
        <dbReference type="EMBL" id="SKB36361.1"/>
    </source>
</evidence>
<dbReference type="RefSeq" id="WP_079719325.1">
    <property type="nucleotide sequence ID" value="NZ_FUYY01000001.1"/>
</dbReference>
<organism evidence="1 2">
    <name type="scientific">Salegentibacter holothuriorum</name>
    <dbReference type="NCBI Taxonomy" id="241145"/>
    <lineage>
        <taxon>Bacteria</taxon>
        <taxon>Pseudomonadati</taxon>
        <taxon>Bacteroidota</taxon>
        <taxon>Flavobacteriia</taxon>
        <taxon>Flavobacteriales</taxon>
        <taxon>Flavobacteriaceae</taxon>
        <taxon>Salegentibacter</taxon>
    </lineage>
</organism>
<dbReference type="Proteomes" id="UP000190230">
    <property type="component" value="Unassembled WGS sequence"/>
</dbReference>
<gene>
    <name evidence="1" type="ORF">SAMN05660776_0728</name>
</gene>
<evidence type="ECO:0000313" key="2">
    <source>
        <dbReference type="Proteomes" id="UP000190230"/>
    </source>
</evidence>